<gene>
    <name evidence="1" type="ORF">U0C82_16770</name>
</gene>
<evidence type="ECO:0000313" key="2">
    <source>
        <dbReference type="Proteomes" id="UP001294412"/>
    </source>
</evidence>
<proteinExistence type="predicted"/>
<name>A0ABU5I947_9HYPH</name>
<dbReference type="EMBL" id="JAXLPB010000006">
    <property type="protein sequence ID" value="MDY8110796.1"/>
    <property type="molecule type" value="Genomic_DNA"/>
</dbReference>
<accession>A0ABU5I947</accession>
<evidence type="ECO:0000313" key="1">
    <source>
        <dbReference type="EMBL" id="MDY8110796.1"/>
    </source>
</evidence>
<comment type="caution">
    <text evidence="1">The sequence shown here is derived from an EMBL/GenBank/DDBJ whole genome shotgun (WGS) entry which is preliminary data.</text>
</comment>
<protein>
    <submittedName>
        <fullName evidence="1">Uncharacterized protein</fullName>
    </submittedName>
</protein>
<keyword evidence="2" id="KW-1185">Reference proteome</keyword>
<dbReference type="Proteomes" id="UP001294412">
    <property type="component" value="Unassembled WGS sequence"/>
</dbReference>
<organism evidence="1 2">
    <name type="scientific">Fulvimarina uroteuthidis</name>
    <dbReference type="NCBI Taxonomy" id="3098149"/>
    <lineage>
        <taxon>Bacteria</taxon>
        <taxon>Pseudomonadati</taxon>
        <taxon>Pseudomonadota</taxon>
        <taxon>Alphaproteobacteria</taxon>
        <taxon>Hyphomicrobiales</taxon>
        <taxon>Aurantimonadaceae</taxon>
        <taxon>Fulvimarina</taxon>
    </lineage>
</organism>
<sequence length="667" mass="72208">MDIRSEEIAHFIGLFATAEEEGRARSSFESFREGLGANFSETDLPLFQADVQDSFLLTLYRPNVEYTPPEFFLRSAWTGPGPEAEPPIVPMPDVWQNFGGIVLAADALPFPFYRLTVSGSFKMKYSVEPPADQVAVVILQNASLLDVDIVMFGEGMFSVGEIVVNFEGLERAIAIAETLQPFDMEFDPPQNEAAIAAMIEELTMLVDAIDANGTSSGSSIRGEDASGIFVDGLEVTERPDLAQRLAERDLTEPETIAAEPSTFAKGQSTAGEGVVDVISSFEMESGDNRLTNEVVLYDAMLSGPNMYVGGNYTGVDIIVQTYVLSDRDVVDGVSSMAERIENEAVNVAERLFFSNDPFAGLDMASLALPVNFTLATLEGNFLNLQWIEQTSRLVDDDWIGATRTGAATYLQTGGNGLANSVRLIELGKSFDLIVVLGDVWKANVISQTNILVDEDHVTRFPAQKPEKLALEQGDNLVWNEASIKHFGETTLHQMTGESSALFDALRDGPGAVTLDMLQNSIFAGLGSLDILLIKGDYLELDYIEQTIIASDSDHLRIDENNGPLGENSFETGGNTAINVASILRSGFDQHVEVAGSVYSDALIHQAGFLDDLGSVPTDLALAGDLASEAVLFLADDMLPGQTHDMHTAQTMLPSFQSTDDVLQTMLA</sequence>
<reference evidence="1 2" key="1">
    <citation type="submission" date="2023-12" db="EMBL/GenBank/DDBJ databases">
        <title>Description of Novel Strain Fulvimarina sp. 2208YS6-2-32 isolated from Uroteuthis (Photololigo) edulis.</title>
        <authorList>
            <person name="Park J.-S."/>
        </authorList>
    </citation>
    <scope>NUCLEOTIDE SEQUENCE [LARGE SCALE GENOMIC DNA]</scope>
    <source>
        <strain evidence="1 2">2208YS6-2-32</strain>
    </source>
</reference>
<dbReference type="RefSeq" id="WP_322188691.1">
    <property type="nucleotide sequence ID" value="NZ_JAXLPB010000006.1"/>
</dbReference>